<dbReference type="InterPro" id="IPR013107">
    <property type="entry name" value="Acyl-CoA_DH_C"/>
</dbReference>
<keyword evidence="5" id="KW-0560">Oxidoreductase</keyword>
<dbReference type="InterPro" id="IPR006091">
    <property type="entry name" value="Acyl-CoA_Oxase/DH_mid-dom"/>
</dbReference>
<comment type="pathway">
    <text evidence="7">Sulfur metabolism; dibenzothiophene degradation.</text>
</comment>
<dbReference type="OrthoDB" id="571684at2"/>
<comment type="catalytic activity">
    <reaction evidence="11">
        <text>dibenzothiophene + FMNH2 + O2 = dibenzothiophene 5-oxide + FMN + H2O + H(+)</text>
        <dbReference type="Rhea" id="RHEA:49076"/>
        <dbReference type="ChEBI" id="CHEBI:15377"/>
        <dbReference type="ChEBI" id="CHEBI:15378"/>
        <dbReference type="ChEBI" id="CHEBI:15379"/>
        <dbReference type="ChEBI" id="CHEBI:23681"/>
        <dbReference type="ChEBI" id="CHEBI:23683"/>
        <dbReference type="ChEBI" id="CHEBI:57618"/>
        <dbReference type="ChEBI" id="CHEBI:58210"/>
    </reaction>
</comment>
<dbReference type="GO" id="GO:0008470">
    <property type="term" value="F:3-methylbutanoyl-CoA dehydrogenase activity"/>
    <property type="evidence" value="ECO:0007669"/>
    <property type="project" value="TreeGrafter"/>
</dbReference>
<sequence length="391" mass="43238">MSHLADTESIIENLTSQLSATAVERDKNGGLALDEVELLRDSGLLSLIISREYGGQGLPWSAALDVVRRLARSDGSLAHLYGYHFLNQVVARISGTEQQFAELQRQTVIHRWFWGNANNSLDKRVTGRQESGGFRLNGQKNFTSGSPYADRLLISFRREDQPDTIVRAVIDPASPGLHIHNDWDCIGQRQTGSGTVSYQDVFVDQKDILTLAPSDRTLPFNTLGPVLAQLILTHVFLGSAEGALASAAEYTREQSRPWHTSGVDQAQDDRLIQRRYGEFAAQLEAFSSLADRATAEFDQAFERGLSLNDVQRGETAYLVAAANVFGGKVALEICGGIFDVMGARATASRYGFDRFWRNVRTHTLHNPAEYKLLTLGRYALTGQLPEPGFYS</sequence>
<evidence type="ECO:0000259" key="15">
    <source>
        <dbReference type="Pfam" id="PF02771"/>
    </source>
</evidence>
<dbReference type="InterPro" id="IPR009100">
    <property type="entry name" value="AcylCoA_DH/oxidase_NM_dom_sf"/>
</dbReference>
<dbReference type="Proteomes" id="UP000029577">
    <property type="component" value="Unassembled WGS sequence"/>
</dbReference>
<evidence type="ECO:0000313" key="17">
    <source>
        <dbReference type="EMBL" id="KGD79407.1"/>
    </source>
</evidence>
<evidence type="ECO:0000256" key="2">
    <source>
        <dbReference type="ARBA" id="ARBA00022630"/>
    </source>
</evidence>
<feature type="domain" description="Acyl-CoA dehydrogenase C-terminal" evidence="16">
    <location>
        <begin position="232"/>
        <end position="366"/>
    </location>
</feature>
<dbReference type="Pfam" id="PF08028">
    <property type="entry name" value="Acyl-CoA_dh_2"/>
    <property type="match status" value="1"/>
</dbReference>
<proteinExistence type="inferred from homology"/>
<dbReference type="InterPro" id="IPR037069">
    <property type="entry name" value="AcylCoA_DH/ox_N_sf"/>
</dbReference>
<evidence type="ECO:0000313" key="18">
    <source>
        <dbReference type="Proteomes" id="UP000029577"/>
    </source>
</evidence>
<evidence type="ECO:0000256" key="12">
    <source>
        <dbReference type="ARBA" id="ARBA00048445"/>
    </source>
</evidence>
<evidence type="ECO:0000256" key="13">
    <source>
        <dbReference type="ARBA" id="ARBA00049456"/>
    </source>
</evidence>
<feature type="domain" description="Acyl-CoA dehydrogenase/oxidase N-terminal" evidence="15">
    <location>
        <begin position="16"/>
        <end position="99"/>
    </location>
</feature>
<gene>
    <name evidence="17" type="ORF">HA49_02135</name>
</gene>
<evidence type="ECO:0000259" key="14">
    <source>
        <dbReference type="Pfam" id="PF02770"/>
    </source>
</evidence>
<dbReference type="GO" id="GO:0005737">
    <property type="term" value="C:cytoplasm"/>
    <property type="evidence" value="ECO:0007669"/>
    <property type="project" value="UniProtKB-SubCell"/>
</dbReference>
<keyword evidence="4" id="KW-0547">Nucleotide-binding</keyword>
<name>A0A095TRW1_9GAMM</name>
<comment type="subcellular location">
    <subcellularLocation>
        <location evidence="1">Cytoplasm</location>
    </subcellularLocation>
</comment>
<dbReference type="Gene3D" id="1.10.540.10">
    <property type="entry name" value="Acyl-CoA dehydrogenase/oxidase, N-terminal domain"/>
    <property type="match status" value="1"/>
</dbReference>
<dbReference type="Pfam" id="PF02770">
    <property type="entry name" value="Acyl-CoA_dh_M"/>
    <property type="match status" value="1"/>
</dbReference>
<comment type="catalytic activity">
    <reaction evidence="12">
        <text>dibenzothiophene 5-oxide + FMNH2 + O2 = dibenzothiophene 5,5-dioxide + FMN + H2O + H(+)</text>
        <dbReference type="Rhea" id="RHEA:49080"/>
        <dbReference type="ChEBI" id="CHEBI:15377"/>
        <dbReference type="ChEBI" id="CHEBI:15378"/>
        <dbReference type="ChEBI" id="CHEBI:15379"/>
        <dbReference type="ChEBI" id="CHEBI:23683"/>
        <dbReference type="ChEBI" id="CHEBI:57618"/>
        <dbReference type="ChEBI" id="CHEBI:58210"/>
        <dbReference type="ChEBI" id="CHEBI:90356"/>
    </reaction>
</comment>
<comment type="catalytic activity">
    <reaction evidence="13">
        <text>dibenzothiophene + 2 FMNH2 + 2 O2 = dibenzothiophene 5,5-dioxide + 2 FMN + 2 H2O + 2 H(+)</text>
        <dbReference type="Rhea" id="RHEA:49072"/>
        <dbReference type="ChEBI" id="CHEBI:15377"/>
        <dbReference type="ChEBI" id="CHEBI:15378"/>
        <dbReference type="ChEBI" id="CHEBI:15379"/>
        <dbReference type="ChEBI" id="CHEBI:23681"/>
        <dbReference type="ChEBI" id="CHEBI:57618"/>
        <dbReference type="ChEBI" id="CHEBI:58210"/>
        <dbReference type="ChEBI" id="CHEBI:90356"/>
        <dbReference type="EC" id="1.14.14.21"/>
    </reaction>
</comment>
<dbReference type="GO" id="GO:0004497">
    <property type="term" value="F:monooxygenase activity"/>
    <property type="evidence" value="ECO:0007669"/>
    <property type="project" value="UniProtKB-KW"/>
</dbReference>
<dbReference type="Gene3D" id="2.40.110.10">
    <property type="entry name" value="Butyryl-CoA Dehydrogenase, subunit A, domain 2"/>
    <property type="match status" value="1"/>
</dbReference>
<dbReference type="SUPFAM" id="SSF56645">
    <property type="entry name" value="Acyl-CoA dehydrogenase NM domain-like"/>
    <property type="match status" value="1"/>
</dbReference>
<comment type="caution">
    <text evidence="17">The sequence shown here is derived from an EMBL/GenBank/DDBJ whole genome shotgun (WGS) entry which is preliminary data.</text>
</comment>
<reference evidence="17" key="1">
    <citation type="submission" date="2014-12" db="EMBL/GenBank/DDBJ databases">
        <title>The draft genome of the Tatumella morbirosei type strain, LMG23360T isolated from pineapple rot.</title>
        <authorList>
            <person name="Smits T.H."/>
            <person name="Palmer M."/>
            <person name="Venter S.N."/>
            <person name="Duffy B."/>
            <person name="Steenkamp E.T."/>
            <person name="Chan W.Y."/>
            <person name="Coutinho T.A."/>
            <person name="Coetzee M.P."/>
            <person name="De Maayer P."/>
        </authorList>
    </citation>
    <scope>NUCLEOTIDE SEQUENCE [LARGE SCALE GENOMIC DNA]</scope>
    <source>
        <strain evidence="17">LMG 23360</strain>
    </source>
</reference>
<dbReference type="EC" id="1.14.14.21" evidence="9"/>
<keyword evidence="2" id="KW-0285">Flavoprotein</keyword>
<keyword evidence="6" id="KW-0503">Monooxygenase</keyword>
<evidence type="ECO:0000256" key="9">
    <source>
        <dbReference type="ARBA" id="ARBA00034328"/>
    </source>
</evidence>
<comment type="similarity">
    <text evidence="8">Belongs to the DszC flavin monooxygenase family.</text>
</comment>
<feature type="domain" description="Acyl-CoA oxidase/dehydrogenase middle" evidence="14">
    <location>
        <begin position="128"/>
        <end position="201"/>
    </location>
</feature>
<evidence type="ECO:0000256" key="5">
    <source>
        <dbReference type="ARBA" id="ARBA00023002"/>
    </source>
</evidence>
<protein>
    <recommendedName>
        <fullName evidence="10">Dibenzothiophene monooxygenase</fullName>
        <ecNumber evidence="9">1.14.14.21</ecNumber>
    </recommendedName>
</protein>
<evidence type="ECO:0000256" key="3">
    <source>
        <dbReference type="ARBA" id="ARBA00022643"/>
    </source>
</evidence>
<keyword evidence="3" id="KW-0288">FMN</keyword>
<dbReference type="eggNOG" id="COG1960">
    <property type="taxonomic scope" value="Bacteria"/>
</dbReference>
<evidence type="ECO:0000256" key="8">
    <source>
        <dbReference type="ARBA" id="ARBA00034317"/>
    </source>
</evidence>
<accession>A0A095TRW1</accession>
<dbReference type="PIRSF" id="PIRSF016578">
    <property type="entry name" value="HsaA"/>
    <property type="match status" value="1"/>
</dbReference>
<evidence type="ECO:0000256" key="11">
    <source>
        <dbReference type="ARBA" id="ARBA00047859"/>
    </source>
</evidence>
<dbReference type="Gene3D" id="1.20.140.10">
    <property type="entry name" value="Butyryl-CoA Dehydrogenase, subunit A, domain 3"/>
    <property type="match status" value="1"/>
</dbReference>
<keyword evidence="18" id="KW-1185">Reference proteome</keyword>
<evidence type="ECO:0000256" key="4">
    <source>
        <dbReference type="ARBA" id="ARBA00022741"/>
    </source>
</evidence>
<dbReference type="InterPro" id="IPR013786">
    <property type="entry name" value="AcylCoA_DH/ox_N"/>
</dbReference>
<dbReference type="GO" id="GO:0006552">
    <property type="term" value="P:L-leucine catabolic process"/>
    <property type="evidence" value="ECO:0007669"/>
    <property type="project" value="TreeGrafter"/>
</dbReference>
<dbReference type="Pfam" id="PF02771">
    <property type="entry name" value="Acyl-CoA_dh_N"/>
    <property type="match status" value="1"/>
</dbReference>
<evidence type="ECO:0000256" key="6">
    <source>
        <dbReference type="ARBA" id="ARBA00023033"/>
    </source>
</evidence>
<dbReference type="GO" id="GO:0050660">
    <property type="term" value="F:flavin adenine dinucleotide binding"/>
    <property type="evidence" value="ECO:0007669"/>
    <property type="project" value="InterPro"/>
</dbReference>
<dbReference type="AlphaFoldDB" id="A0A095TRW1"/>
<dbReference type="PANTHER" id="PTHR43884:SF12">
    <property type="entry name" value="ISOVALERYL-COA DEHYDROGENASE, MITOCHONDRIAL-RELATED"/>
    <property type="match status" value="1"/>
</dbReference>
<dbReference type="PANTHER" id="PTHR43884">
    <property type="entry name" value="ACYL-COA DEHYDROGENASE"/>
    <property type="match status" value="1"/>
</dbReference>
<dbReference type="EMBL" id="JPKR02000005">
    <property type="protein sequence ID" value="KGD79407.1"/>
    <property type="molecule type" value="Genomic_DNA"/>
</dbReference>
<dbReference type="InterPro" id="IPR036250">
    <property type="entry name" value="AcylCo_DH-like_C"/>
</dbReference>
<dbReference type="RefSeq" id="WP_038016272.1">
    <property type="nucleotide sequence ID" value="NZ_JPKR02000005.1"/>
</dbReference>
<evidence type="ECO:0000256" key="1">
    <source>
        <dbReference type="ARBA" id="ARBA00004496"/>
    </source>
</evidence>
<organism evidence="17 18">
    <name type="scientific">Tatumella morbirosei</name>
    <dbReference type="NCBI Taxonomy" id="642227"/>
    <lineage>
        <taxon>Bacteria</taxon>
        <taxon>Pseudomonadati</taxon>
        <taxon>Pseudomonadota</taxon>
        <taxon>Gammaproteobacteria</taxon>
        <taxon>Enterobacterales</taxon>
        <taxon>Erwiniaceae</taxon>
        <taxon>Tatumella</taxon>
    </lineage>
</organism>
<evidence type="ECO:0000259" key="16">
    <source>
        <dbReference type="Pfam" id="PF08028"/>
    </source>
</evidence>
<evidence type="ECO:0000256" key="7">
    <source>
        <dbReference type="ARBA" id="ARBA00034307"/>
    </source>
</evidence>
<dbReference type="InterPro" id="IPR046373">
    <property type="entry name" value="Acyl-CoA_Oxase/DH_mid-dom_sf"/>
</dbReference>
<dbReference type="STRING" id="642227.HA49_02135"/>
<evidence type="ECO:0000256" key="10">
    <source>
        <dbReference type="ARBA" id="ARBA00034345"/>
    </source>
</evidence>
<dbReference type="SUPFAM" id="SSF47203">
    <property type="entry name" value="Acyl-CoA dehydrogenase C-terminal domain-like"/>
    <property type="match status" value="1"/>
</dbReference>